<dbReference type="KEGG" id="agv:OJF2_48240"/>
<organism evidence="2 3">
    <name type="scientific">Aquisphaera giovannonii</name>
    <dbReference type="NCBI Taxonomy" id="406548"/>
    <lineage>
        <taxon>Bacteria</taxon>
        <taxon>Pseudomonadati</taxon>
        <taxon>Planctomycetota</taxon>
        <taxon>Planctomycetia</taxon>
        <taxon>Isosphaerales</taxon>
        <taxon>Isosphaeraceae</taxon>
        <taxon>Aquisphaera</taxon>
    </lineage>
</organism>
<dbReference type="EMBL" id="CP042997">
    <property type="protein sequence ID" value="QEH36264.1"/>
    <property type="molecule type" value="Genomic_DNA"/>
</dbReference>
<keyword evidence="2" id="KW-0378">Hydrolase</keyword>
<dbReference type="GO" id="GO:0050537">
    <property type="term" value="F:mandelamide amidase activity"/>
    <property type="evidence" value="ECO:0007669"/>
    <property type="project" value="UniProtKB-EC"/>
</dbReference>
<dbReference type="Pfam" id="PF01425">
    <property type="entry name" value="Amidase"/>
    <property type="match status" value="1"/>
</dbReference>
<dbReference type="InterPro" id="IPR036928">
    <property type="entry name" value="AS_sf"/>
</dbReference>
<proteinExistence type="predicted"/>
<dbReference type="RefSeq" id="WP_148595971.1">
    <property type="nucleotide sequence ID" value="NZ_CP042997.1"/>
</dbReference>
<dbReference type="OrthoDB" id="9811471at2"/>
<protein>
    <submittedName>
        <fullName evidence="2">Mandelamide hydrolase</fullName>
        <ecNumber evidence="2">3.5.1.86</ecNumber>
    </submittedName>
</protein>
<reference evidence="2 3" key="1">
    <citation type="submission" date="2019-08" db="EMBL/GenBank/DDBJ databases">
        <title>Deep-cultivation of Planctomycetes and their phenomic and genomic characterization uncovers novel biology.</title>
        <authorList>
            <person name="Wiegand S."/>
            <person name="Jogler M."/>
            <person name="Boedeker C."/>
            <person name="Pinto D."/>
            <person name="Vollmers J."/>
            <person name="Rivas-Marin E."/>
            <person name="Kohn T."/>
            <person name="Peeters S.H."/>
            <person name="Heuer A."/>
            <person name="Rast P."/>
            <person name="Oberbeckmann S."/>
            <person name="Bunk B."/>
            <person name="Jeske O."/>
            <person name="Meyerdierks A."/>
            <person name="Storesund J.E."/>
            <person name="Kallscheuer N."/>
            <person name="Luecker S."/>
            <person name="Lage O.M."/>
            <person name="Pohl T."/>
            <person name="Merkel B.J."/>
            <person name="Hornburger P."/>
            <person name="Mueller R.-W."/>
            <person name="Bruemmer F."/>
            <person name="Labrenz M."/>
            <person name="Spormann A.M."/>
            <person name="Op den Camp H."/>
            <person name="Overmann J."/>
            <person name="Amann R."/>
            <person name="Jetten M.S.M."/>
            <person name="Mascher T."/>
            <person name="Medema M.H."/>
            <person name="Devos D.P."/>
            <person name="Kaster A.-K."/>
            <person name="Ovreas L."/>
            <person name="Rohde M."/>
            <person name="Galperin M.Y."/>
            <person name="Jogler C."/>
        </authorList>
    </citation>
    <scope>NUCLEOTIDE SEQUENCE [LARGE SCALE GENOMIC DNA]</scope>
    <source>
        <strain evidence="2 3">OJF2</strain>
    </source>
</reference>
<accession>A0A5B9W7P6</accession>
<name>A0A5B9W7P6_9BACT</name>
<evidence type="ECO:0000259" key="1">
    <source>
        <dbReference type="Pfam" id="PF01425"/>
    </source>
</evidence>
<keyword evidence="3" id="KW-1185">Reference proteome</keyword>
<dbReference type="AlphaFoldDB" id="A0A5B9W7P6"/>
<gene>
    <name evidence="2" type="primary">mdlY</name>
    <name evidence="2" type="ORF">OJF2_48240</name>
</gene>
<dbReference type="InterPro" id="IPR000120">
    <property type="entry name" value="Amidase"/>
</dbReference>
<dbReference type="InterPro" id="IPR023631">
    <property type="entry name" value="Amidase_dom"/>
</dbReference>
<dbReference type="PANTHER" id="PTHR11895">
    <property type="entry name" value="TRANSAMIDASE"/>
    <property type="match status" value="1"/>
</dbReference>
<dbReference type="PANTHER" id="PTHR11895:SF176">
    <property type="entry name" value="AMIDASE AMID-RELATED"/>
    <property type="match status" value="1"/>
</dbReference>
<evidence type="ECO:0000313" key="2">
    <source>
        <dbReference type="EMBL" id="QEH36264.1"/>
    </source>
</evidence>
<dbReference type="SUPFAM" id="SSF75304">
    <property type="entry name" value="Amidase signature (AS) enzymes"/>
    <property type="match status" value="1"/>
</dbReference>
<sequence>MNAFKDEDEGIRGIGRAIREGRMSCEEAVQACLDRIDERDDSIRAWVAVDREGALARARDLDAELRAGRDLGPLHGIPLGIKDIIDVRGLPTRCGSPRPSDRPAEADARIVARLREAGAVILGKTVTTPFAWIDPPPTRNPWDLSRTPGGSSSGSAAAVAAGMCLGAIGTQTGGSITRPASFCGVAGMKPTYGRLPVDGILPLAPSLDHPGPIADDVAGLRVLFEAMCPPEDLGEFVPSLRPKLDETPPRLGRLAGFFDDRADADLRWATGAYLRWFEAWDGATVIELEPSDVFEAILKHHRTILAAEAYAVHRERFSLLPEAYPPRIAELIQEGERIRSKDVEAALDARPGLVARFLELFEGDDAPDALIAPATTEYPPDPSTTGDPAFNSPWSYLGFPAVSFPIGRSESGLPLAVQLIDGPGTDLGLLELAEWCEWKNQDAYRRFRDTDDG</sequence>
<dbReference type="Gene3D" id="3.90.1300.10">
    <property type="entry name" value="Amidase signature (AS) domain"/>
    <property type="match status" value="1"/>
</dbReference>
<feature type="domain" description="Amidase" evidence="1">
    <location>
        <begin position="27"/>
        <end position="429"/>
    </location>
</feature>
<evidence type="ECO:0000313" key="3">
    <source>
        <dbReference type="Proteomes" id="UP000324233"/>
    </source>
</evidence>
<dbReference type="Proteomes" id="UP000324233">
    <property type="component" value="Chromosome"/>
</dbReference>
<dbReference type="EC" id="3.5.1.86" evidence="2"/>